<dbReference type="EMBL" id="WHWC01000007">
    <property type="protein sequence ID" value="KAG8379911.1"/>
    <property type="molecule type" value="Genomic_DNA"/>
</dbReference>
<comment type="caution">
    <text evidence="2">The sequence shown here is derived from an EMBL/GenBank/DDBJ whole genome shotgun (WGS) entry which is preliminary data.</text>
</comment>
<gene>
    <name evidence="2" type="ORF">BUALT_Bualt07G0138400</name>
</gene>
<keyword evidence="1" id="KW-0732">Signal</keyword>
<sequence length="172" mass="18729">MDKAQNVRAMTTVMMLMLLFAGHSSASFKGCFAGCAVNCLFRGHKILCLLECFPKCLLGVDSQGLDYCKLGCAVDQCAHFANEFNIEDVDKVDNCVNECEIRECGFLIQAMASPISTSYVLDFVLLVAILEDQTNSNVHLIALSSASLNFDKVDDCVNKCETGKCTTTPAPF</sequence>
<protein>
    <submittedName>
        <fullName evidence="2">Uncharacterized protein</fullName>
    </submittedName>
</protein>
<accession>A0AAV6XAP2</accession>
<reference evidence="2" key="1">
    <citation type="submission" date="2019-10" db="EMBL/GenBank/DDBJ databases">
        <authorList>
            <person name="Zhang R."/>
            <person name="Pan Y."/>
            <person name="Wang J."/>
            <person name="Ma R."/>
            <person name="Yu S."/>
        </authorList>
    </citation>
    <scope>NUCLEOTIDE SEQUENCE</scope>
    <source>
        <strain evidence="2">LA-IB0</strain>
        <tissue evidence="2">Leaf</tissue>
    </source>
</reference>
<evidence type="ECO:0000256" key="1">
    <source>
        <dbReference type="SAM" id="SignalP"/>
    </source>
</evidence>
<evidence type="ECO:0000313" key="3">
    <source>
        <dbReference type="Proteomes" id="UP000826271"/>
    </source>
</evidence>
<dbReference type="Proteomes" id="UP000826271">
    <property type="component" value="Unassembled WGS sequence"/>
</dbReference>
<keyword evidence="3" id="KW-1185">Reference proteome</keyword>
<evidence type="ECO:0000313" key="2">
    <source>
        <dbReference type="EMBL" id="KAG8379911.1"/>
    </source>
</evidence>
<organism evidence="2 3">
    <name type="scientific">Buddleja alternifolia</name>
    <dbReference type="NCBI Taxonomy" id="168488"/>
    <lineage>
        <taxon>Eukaryota</taxon>
        <taxon>Viridiplantae</taxon>
        <taxon>Streptophyta</taxon>
        <taxon>Embryophyta</taxon>
        <taxon>Tracheophyta</taxon>
        <taxon>Spermatophyta</taxon>
        <taxon>Magnoliopsida</taxon>
        <taxon>eudicotyledons</taxon>
        <taxon>Gunneridae</taxon>
        <taxon>Pentapetalae</taxon>
        <taxon>asterids</taxon>
        <taxon>lamiids</taxon>
        <taxon>Lamiales</taxon>
        <taxon>Scrophulariaceae</taxon>
        <taxon>Buddlejeae</taxon>
        <taxon>Buddleja</taxon>
    </lineage>
</organism>
<proteinExistence type="predicted"/>
<dbReference type="PANTHER" id="PTHR36312">
    <property type="entry name" value="THIONIN-LIKE PROTEIN 1"/>
    <property type="match status" value="1"/>
</dbReference>
<name>A0AAV6XAP2_9LAMI</name>
<dbReference type="PANTHER" id="PTHR36312:SF1">
    <property type="entry name" value="OS01G0594500 PROTEIN"/>
    <property type="match status" value="1"/>
</dbReference>
<feature type="chain" id="PRO_5043899570" evidence="1">
    <location>
        <begin position="27"/>
        <end position="172"/>
    </location>
</feature>
<dbReference type="InterPro" id="IPR038975">
    <property type="entry name" value="THNL"/>
</dbReference>
<dbReference type="AlphaFoldDB" id="A0AAV6XAP2"/>
<feature type="signal peptide" evidence="1">
    <location>
        <begin position="1"/>
        <end position="26"/>
    </location>
</feature>